<evidence type="ECO:0000313" key="8">
    <source>
        <dbReference type="Proteomes" id="UP001567571"/>
    </source>
</evidence>
<keyword evidence="2" id="KW-0804">Transcription</keyword>
<dbReference type="Proteomes" id="UP001567571">
    <property type="component" value="Unassembled WGS sequence"/>
</dbReference>
<dbReference type="AlphaFoldDB" id="A0AAV3SM27"/>
<dbReference type="RefSeq" id="WP_343775687.1">
    <property type="nucleotide sequence ID" value="NZ_BAAADQ010000001.1"/>
</dbReference>
<dbReference type="PANTHER" id="PTHR34236">
    <property type="entry name" value="DIMETHYL SULFOXIDE REDUCTASE TRANSCRIPTIONAL ACTIVATOR"/>
    <property type="match status" value="1"/>
</dbReference>
<accession>A0AAV3SM27</accession>
<dbReference type="InterPro" id="IPR007050">
    <property type="entry name" value="HTH_bacterioopsin"/>
</dbReference>
<dbReference type="Pfam" id="PF04967">
    <property type="entry name" value="HTH_10"/>
    <property type="match status" value="1"/>
</dbReference>
<feature type="domain" description="HTH bat-type" evidence="3">
    <location>
        <begin position="155"/>
        <end position="206"/>
    </location>
</feature>
<name>A0AAV3SM27_9EURY</name>
<keyword evidence="8" id="KW-1185">Reference proteome</keyword>
<protein>
    <submittedName>
        <fullName evidence="6">Helix-turn-helix domain-containing protein</fullName>
    </submittedName>
</protein>
<reference evidence="5" key="2">
    <citation type="submission" date="2023-12" db="EMBL/GenBank/DDBJ databases">
        <authorList>
            <person name="Sun Q."/>
            <person name="Inoue M."/>
        </authorList>
    </citation>
    <scope>NUCLEOTIDE SEQUENCE</scope>
    <source>
        <strain evidence="5">JCM 14265</strain>
    </source>
</reference>
<organism evidence="5 7">
    <name type="scientific">Halorubrum ejinorense</name>
    <dbReference type="NCBI Taxonomy" id="425309"/>
    <lineage>
        <taxon>Archaea</taxon>
        <taxon>Methanobacteriati</taxon>
        <taxon>Methanobacteriota</taxon>
        <taxon>Stenosarchaea group</taxon>
        <taxon>Halobacteria</taxon>
        <taxon>Halobacteriales</taxon>
        <taxon>Haloferacaceae</taxon>
        <taxon>Halorubrum</taxon>
    </lineage>
</organism>
<feature type="domain" description="Bacterioopsin transcriptional activator GAF and HTH associated" evidence="4">
    <location>
        <begin position="3"/>
        <end position="131"/>
    </location>
</feature>
<dbReference type="Pfam" id="PF15915">
    <property type="entry name" value="BAT"/>
    <property type="match status" value="1"/>
</dbReference>
<comment type="caution">
    <text evidence="5">The sequence shown here is derived from an EMBL/GenBank/DDBJ whole genome shotgun (WGS) entry which is preliminary data.</text>
</comment>
<dbReference type="SUPFAM" id="SSF88659">
    <property type="entry name" value="Sigma3 and sigma4 domains of RNA polymerase sigma factors"/>
    <property type="match status" value="1"/>
</dbReference>
<keyword evidence="1" id="KW-0805">Transcription regulation</keyword>
<dbReference type="EMBL" id="JBEDNW010000001">
    <property type="protein sequence ID" value="MEZ3166107.1"/>
    <property type="molecule type" value="Genomic_DNA"/>
</dbReference>
<reference evidence="5" key="1">
    <citation type="journal article" date="2014" name="Int. J. Syst. Evol. Microbiol.">
        <title>Complete genome sequence of Corynebacterium casei LMG S-19264T (=DSM 44701T), isolated from a smear-ripened cheese.</title>
        <authorList>
            <consortium name="US DOE Joint Genome Institute (JGI-PGF)"/>
            <person name="Walter F."/>
            <person name="Albersmeier A."/>
            <person name="Kalinowski J."/>
            <person name="Ruckert C."/>
        </authorList>
    </citation>
    <scope>NUCLEOTIDE SEQUENCE</scope>
    <source>
        <strain evidence="5">JCM 14265</strain>
    </source>
</reference>
<reference evidence="6 8" key="3">
    <citation type="submission" date="2024-06" db="EMBL/GenBank/DDBJ databases">
        <title>Halorubrum miltondacostae sp. nov., a potential PHA producer isolated from an inland solar saltern in Rio Maior, Portugal.</title>
        <authorList>
            <person name="Albuquerque L."/>
            <person name="Viver T."/>
            <person name="Barroso C."/>
            <person name="Claudino R."/>
            <person name="Galvan M."/>
            <person name="Simoes G."/>
            <person name="Lobo Da Cunha A."/>
            <person name="Egas C."/>
        </authorList>
    </citation>
    <scope>NUCLEOTIDE SEQUENCE [LARGE SCALE GENOMIC DNA]</scope>
    <source>
        <strain evidence="6 8">DSM 18646</strain>
    </source>
</reference>
<evidence type="ECO:0000259" key="3">
    <source>
        <dbReference type="Pfam" id="PF04967"/>
    </source>
</evidence>
<dbReference type="InterPro" id="IPR031803">
    <property type="entry name" value="BAT_GAF/HTH-assoc"/>
</dbReference>
<proteinExistence type="predicted"/>
<dbReference type="InterPro" id="IPR013324">
    <property type="entry name" value="RNA_pol_sigma_r3/r4-like"/>
</dbReference>
<gene>
    <name evidence="6" type="ORF">ABNG02_02055</name>
    <name evidence="5" type="ORF">GCM10008994_01800</name>
</gene>
<evidence type="ECO:0000313" key="6">
    <source>
        <dbReference type="EMBL" id="MEZ3166107.1"/>
    </source>
</evidence>
<dbReference type="Proteomes" id="UP001501425">
    <property type="component" value="Unassembled WGS sequence"/>
</dbReference>
<evidence type="ECO:0000259" key="4">
    <source>
        <dbReference type="Pfam" id="PF15915"/>
    </source>
</evidence>
<evidence type="ECO:0000256" key="2">
    <source>
        <dbReference type="ARBA" id="ARBA00023163"/>
    </source>
</evidence>
<evidence type="ECO:0000256" key="1">
    <source>
        <dbReference type="ARBA" id="ARBA00023015"/>
    </source>
</evidence>
<evidence type="ECO:0000313" key="5">
    <source>
        <dbReference type="EMBL" id="GAA0530860.1"/>
    </source>
</evidence>
<dbReference type="PANTHER" id="PTHR34236:SF1">
    <property type="entry name" value="DIMETHYL SULFOXIDE REDUCTASE TRANSCRIPTIONAL ACTIVATOR"/>
    <property type="match status" value="1"/>
</dbReference>
<sequence>MSVILEFSIPATEFQLGEVLSGSSMQIELERIVPTGDMIMPFVWVTGDDHDTFADMVRSQSNVQELLPLDRIGESGLYRIEWEEPPMDLIEGIAQADGVVLEARGLEDWTFRLRFPDHSNLSTFHNYVIENDIPLHIDRTYTLTEATGVGRRFDLSQEQREALLLALGNGYFETPSEISLDELADELDISRQALSNRIRRGNLKILREVLLSTGEKYE</sequence>
<dbReference type="EMBL" id="BAAADQ010000001">
    <property type="protein sequence ID" value="GAA0530860.1"/>
    <property type="molecule type" value="Genomic_DNA"/>
</dbReference>
<evidence type="ECO:0000313" key="7">
    <source>
        <dbReference type="Proteomes" id="UP001501425"/>
    </source>
</evidence>